<sequence>MPSRKAISVQAQVQLSSSKSFELREALLVYSGGSAHHVSGPNTFVTKHSVRSSESGAPSLGPGAPIGIEDILELIKELRGVVPVEFLPDNVLVRTQESIVWWTPSAIRPMFYAVEKGVELKQLSGKQFPQPPLVFRAQVGSLDVRALEINERPTPKANLFRAPYWNVNDQGSVCLGSTKVPREASVESIAKWEKAFFQSEFTHSNSAKKLTEHPGGFMGLWKSLVGKKTFPVQHLASAGQTLGQFIQS</sequence>
<protein>
    <submittedName>
        <fullName evidence="1">PRTRC genetic system protein B</fullName>
    </submittedName>
</protein>
<comment type="caution">
    <text evidence="1">The sequence shown here is derived from an EMBL/GenBank/DDBJ whole genome shotgun (WGS) entry which is preliminary data.</text>
</comment>
<dbReference type="EMBL" id="SHKW01000008">
    <property type="protein sequence ID" value="RZU28944.1"/>
    <property type="molecule type" value="Genomic_DNA"/>
</dbReference>
<evidence type="ECO:0000313" key="2">
    <source>
        <dbReference type="Proteomes" id="UP000292958"/>
    </source>
</evidence>
<proteinExistence type="predicted"/>
<organism evidence="1 2">
    <name type="scientific">Edaphobacter modestus</name>
    <dbReference type="NCBI Taxonomy" id="388466"/>
    <lineage>
        <taxon>Bacteria</taxon>
        <taxon>Pseudomonadati</taxon>
        <taxon>Acidobacteriota</taxon>
        <taxon>Terriglobia</taxon>
        <taxon>Terriglobales</taxon>
        <taxon>Acidobacteriaceae</taxon>
        <taxon>Edaphobacter</taxon>
    </lineage>
</organism>
<keyword evidence="2" id="KW-1185">Reference proteome</keyword>
<reference evidence="1 2" key="1">
    <citation type="submission" date="2019-02" db="EMBL/GenBank/DDBJ databases">
        <title>Genomic Encyclopedia of Archaeal and Bacterial Type Strains, Phase II (KMG-II): from individual species to whole genera.</title>
        <authorList>
            <person name="Goeker M."/>
        </authorList>
    </citation>
    <scope>NUCLEOTIDE SEQUENCE [LARGE SCALE GENOMIC DNA]</scope>
    <source>
        <strain evidence="1 2">DSM 18101</strain>
    </source>
</reference>
<name>A0A4Q7XYD7_9BACT</name>
<dbReference type="NCBIfam" id="TIGR03737">
    <property type="entry name" value="PRTRC_B"/>
    <property type="match status" value="1"/>
</dbReference>
<dbReference type="InterPro" id="IPR032787">
    <property type="entry name" value="Prok-E2_D"/>
</dbReference>
<evidence type="ECO:0000313" key="1">
    <source>
        <dbReference type="EMBL" id="RZU28944.1"/>
    </source>
</evidence>
<accession>A0A4Q7XYD7</accession>
<dbReference type="Pfam" id="PF14460">
    <property type="entry name" value="Prok-E2_D"/>
    <property type="match status" value="1"/>
</dbReference>
<dbReference type="Proteomes" id="UP000292958">
    <property type="component" value="Unassembled WGS sequence"/>
</dbReference>
<dbReference type="InterPro" id="IPR022280">
    <property type="entry name" value="PRTRC_protein-B"/>
</dbReference>
<dbReference type="AlphaFoldDB" id="A0A4Q7XYD7"/>
<gene>
    <name evidence="1" type="ORF">BDD14_6530</name>
</gene>